<evidence type="ECO:0000256" key="1">
    <source>
        <dbReference type="SAM" id="SignalP"/>
    </source>
</evidence>
<organism evidence="2">
    <name type="scientific">Timema californicum</name>
    <name type="common">California timema</name>
    <name type="synonym">Walking stick</name>
    <dbReference type="NCBI Taxonomy" id="61474"/>
    <lineage>
        <taxon>Eukaryota</taxon>
        <taxon>Metazoa</taxon>
        <taxon>Ecdysozoa</taxon>
        <taxon>Arthropoda</taxon>
        <taxon>Hexapoda</taxon>
        <taxon>Insecta</taxon>
        <taxon>Pterygota</taxon>
        <taxon>Neoptera</taxon>
        <taxon>Polyneoptera</taxon>
        <taxon>Phasmatodea</taxon>
        <taxon>Timematodea</taxon>
        <taxon>Timematoidea</taxon>
        <taxon>Timematidae</taxon>
        <taxon>Timema</taxon>
    </lineage>
</organism>
<gene>
    <name evidence="2" type="ORF">TCMB3V08_LOCUS2921</name>
</gene>
<protein>
    <submittedName>
        <fullName evidence="2">(California timema) hypothetical protein</fullName>
    </submittedName>
</protein>
<sequence length="150" mass="16611">MKVWKLTAISLIVVILVEGDSSTEDSSTSSTDRKRVAFRLRSLQVAGRGPSDTLWGDPGPQSVSWAHHETFYCRRGFALVLHVVGRSTHTHTWAQFHQKNTTETKYPVGKKLAAGALNRLPRFILPASLGLGKELGAAIQQTTFELLRSR</sequence>
<accession>A0A7R9J073</accession>
<proteinExistence type="predicted"/>
<evidence type="ECO:0000313" key="2">
    <source>
        <dbReference type="EMBL" id="CAD7570216.1"/>
    </source>
</evidence>
<dbReference type="AlphaFoldDB" id="A0A7R9J073"/>
<keyword evidence="1" id="KW-0732">Signal</keyword>
<feature type="signal peptide" evidence="1">
    <location>
        <begin position="1"/>
        <end position="19"/>
    </location>
</feature>
<dbReference type="EMBL" id="OE179958">
    <property type="protein sequence ID" value="CAD7570216.1"/>
    <property type="molecule type" value="Genomic_DNA"/>
</dbReference>
<name>A0A7R9J073_TIMCA</name>
<feature type="chain" id="PRO_5031429624" evidence="1">
    <location>
        <begin position="20"/>
        <end position="150"/>
    </location>
</feature>
<reference evidence="2" key="1">
    <citation type="submission" date="2020-11" db="EMBL/GenBank/DDBJ databases">
        <authorList>
            <person name="Tran Van P."/>
        </authorList>
    </citation>
    <scope>NUCLEOTIDE SEQUENCE</scope>
</reference>